<gene>
    <name evidence="1" type="ORF">SAMN04487907_103308</name>
</gene>
<dbReference type="EMBL" id="FOKV01000003">
    <property type="protein sequence ID" value="SFC31699.1"/>
    <property type="molecule type" value="Genomic_DNA"/>
</dbReference>
<keyword evidence="2" id="KW-1185">Reference proteome</keyword>
<organism evidence="1 2">
    <name type="scientific">Zunongwangia mangrovi</name>
    <dbReference type="NCBI Taxonomy" id="1334022"/>
    <lineage>
        <taxon>Bacteria</taxon>
        <taxon>Pseudomonadati</taxon>
        <taxon>Bacteroidota</taxon>
        <taxon>Flavobacteriia</taxon>
        <taxon>Flavobacteriales</taxon>
        <taxon>Flavobacteriaceae</taxon>
        <taxon>Zunongwangia</taxon>
    </lineage>
</organism>
<evidence type="ECO:0000313" key="1">
    <source>
        <dbReference type="EMBL" id="SFC31699.1"/>
    </source>
</evidence>
<evidence type="ECO:0000313" key="2">
    <source>
        <dbReference type="Proteomes" id="UP000199438"/>
    </source>
</evidence>
<name>A0A1I1I5H1_9FLAO</name>
<dbReference type="OrthoDB" id="714416at2"/>
<proteinExistence type="predicted"/>
<dbReference type="RefSeq" id="WP_092542121.1">
    <property type="nucleotide sequence ID" value="NZ_FOKV01000003.1"/>
</dbReference>
<dbReference type="STRING" id="1334022.SAMN04487907_103308"/>
<dbReference type="AlphaFoldDB" id="A0A1I1I5H1"/>
<evidence type="ECO:0008006" key="3">
    <source>
        <dbReference type="Google" id="ProtNLM"/>
    </source>
</evidence>
<accession>A0A1I1I5H1</accession>
<reference evidence="2" key="1">
    <citation type="submission" date="2016-10" db="EMBL/GenBank/DDBJ databases">
        <authorList>
            <person name="Varghese N."/>
            <person name="Submissions S."/>
        </authorList>
    </citation>
    <scope>NUCLEOTIDE SEQUENCE [LARGE SCALE GENOMIC DNA]</scope>
    <source>
        <strain evidence="2">DSM 24499</strain>
    </source>
</reference>
<dbReference type="Proteomes" id="UP000199438">
    <property type="component" value="Unassembled WGS sequence"/>
</dbReference>
<protein>
    <recommendedName>
        <fullName evidence="3">Tetratricopeptide repeat-containing protein</fullName>
    </recommendedName>
</protein>
<sequence length="514" mass="60939">MTNDLTDNLFSLIKSLSPSEKRQFSLYVGRIGVNSDSKFLNLFKILSKQKKYDEELVLKNTNITKQQLSNIKAHLYKQILISLRLNPAHQSIPIQIREQLDFAIILYRKGLYKQSLKLLDKTKATALAYEEKNLAYEILELEKIIESQYITRSIENRAEILIKQTEELTKLNQISSKLSNLSLQLYGIFLKMGYARTEEEAIAIHDYFETNLPEYEFADLGFKEKLWLFQAHLWYSFITQNFLNAFRYSSKWIDLFNENDHLISVHPVFYLKGNHYLLESLFYLNHTVTFEKVLHRFEDTLKNPKIPDDDNIASLSFLYLYANKLNLRFMKGEFHGGEGLVEKIDQKIKRYKGKIDEHHIMVFYYKIASLYFGDGNNKKCIQYLGKIIQNKSLEMREDLMCFSRILSLVAHYEAGMDYHLERLIKSTYKFLIRMNDLHEVQKEMIKFLRNLPDVSPLDIKDEFRKLHATLKQYEDHPFERRAFLYLDIISWLESKIDNRPVADVIKEKVNEYAR</sequence>